<sequence length="30" mass="3269">MIEPPRDTMPVTRLAVSGTYRSSTPACTVM</sequence>
<reference evidence="2" key="1">
    <citation type="submission" date="2015-03" db="EMBL/GenBank/DDBJ databases">
        <authorList>
            <consortium name="Pathogen Informatics"/>
        </authorList>
    </citation>
    <scope>NUCLEOTIDE SEQUENCE [LARGE SCALE GENOMIC DNA]</scope>
    <source>
        <strain evidence="2">N09902308</strain>
    </source>
</reference>
<dbReference type="EMBL" id="CSBK01000139">
    <property type="protein sequence ID" value="COX00135.1"/>
    <property type="molecule type" value="Genomic_DNA"/>
</dbReference>
<organism evidence="1 2">
    <name type="scientific">Mycobacterium tuberculosis</name>
    <dbReference type="NCBI Taxonomy" id="1773"/>
    <lineage>
        <taxon>Bacteria</taxon>
        <taxon>Bacillati</taxon>
        <taxon>Actinomycetota</taxon>
        <taxon>Actinomycetes</taxon>
        <taxon>Mycobacteriales</taxon>
        <taxon>Mycobacteriaceae</taxon>
        <taxon>Mycobacterium</taxon>
        <taxon>Mycobacterium tuberculosis complex</taxon>
    </lineage>
</organism>
<evidence type="ECO:0000313" key="2">
    <source>
        <dbReference type="Proteomes" id="UP000039021"/>
    </source>
</evidence>
<proteinExistence type="predicted"/>
<name>A0A916L806_MYCTX</name>
<comment type="caution">
    <text evidence="1">The sequence shown here is derived from an EMBL/GenBank/DDBJ whole genome shotgun (WGS) entry which is preliminary data.</text>
</comment>
<dbReference type="AlphaFoldDB" id="A0A916L806"/>
<gene>
    <name evidence="1" type="ORF">ERS007739_00488</name>
</gene>
<protein>
    <submittedName>
        <fullName evidence="1">Uncharacterized protein</fullName>
    </submittedName>
</protein>
<dbReference type="Proteomes" id="UP000039021">
    <property type="component" value="Unassembled WGS sequence"/>
</dbReference>
<accession>A0A916L806</accession>
<evidence type="ECO:0000313" key="1">
    <source>
        <dbReference type="EMBL" id="COX00135.1"/>
    </source>
</evidence>